<sequence>MFSLPLRRVEQMPQTKNGPQVDRFLCICIQEQADYLQRPRREPVVMTLLQSFLLTFFSALLAIVESVSVSLTDAQPLKPNTTTGNSIAIHFFSISFIPD</sequence>
<dbReference type="KEGG" id="shm:Shewmr7_3721"/>
<protein>
    <submittedName>
        <fullName evidence="1">Uncharacterized protein</fullName>
    </submittedName>
</protein>
<evidence type="ECO:0000313" key="1">
    <source>
        <dbReference type="EMBL" id="ABI44701.1"/>
    </source>
</evidence>
<dbReference type="EMBL" id="CP000444">
    <property type="protein sequence ID" value="ABI44701.1"/>
    <property type="molecule type" value="Genomic_DNA"/>
</dbReference>
<gene>
    <name evidence="1" type="ordered locus">Shewmr7_3721</name>
</gene>
<name>Q0HQA4_SHESR</name>
<accession>Q0HQA4</accession>
<proteinExistence type="predicted"/>
<dbReference type="AlphaFoldDB" id="Q0HQA4"/>
<organism evidence="1">
    <name type="scientific">Shewanella sp. (strain MR-7)</name>
    <dbReference type="NCBI Taxonomy" id="60481"/>
    <lineage>
        <taxon>Bacteria</taxon>
        <taxon>Pseudomonadati</taxon>
        <taxon>Pseudomonadota</taxon>
        <taxon>Gammaproteobacteria</taxon>
        <taxon>Alteromonadales</taxon>
        <taxon>Shewanellaceae</taxon>
        <taxon>Shewanella</taxon>
    </lineage>
</organism>
<dbReference type="HOGENOM" id="CLU_2467291_0_0_6"/>
<reference evidence="1" key="1">
    <citation type="submission" date="2006-08" db="EMBL/GenBank/DDBJ databases">
        <title>Complete sequence of Chromosome1 of Shewanella sp. MR-7.</title>
        <authorList>
            <consortium name="US DOE Joint Genome Institute"/>
            <person name="Copeland A."/>
            <person name="Lucas S."/>
            <person name="Lapidus A."/>
            <person name="Barry K."/>
            <person name="Detter J.C."/>
            <person name="Glavina del Rio T."/>
            <person name="Hammon N."/>
            <person name="Israni S."/>
            <person name="Dalin E."/>
            <person name="Tice H."/>
            <person name="Pitluck S."/>
            <person name="Kiss H."/>
            <person name="Brettin T."/>
            <person name="Bruce D."/>
            <person name="Han C."/>
            <person name="Tapia R."/>
            <person name="Gilna P."/>
            <person name="Schmutz J."/>
            <person name="Larimer F."/>
            <person name="Land M."/>
            <person name="Hauser L."/>
            <person name="Kyrpides N."/>
            <person name="Mikhailova N."/>
            <person name="Nealson K."/>
            <person name="Konstantinidis K."/>
            <person name="Klappenbach J."/>
            <person name="Tiedje J."/>
            <person name="Richardson P."/>
        </authorList>
    </citation>
    <scope>NUCLEOTIDE SEQUENCE</scope>
    <source>
        <strain evidence="1">MR-7</strain>
    </source>
</reference>